<evidence type="ECO:0000313" key="3">
    <source>
        <dbReference type="EMBL" id="KKN81663.1"/>
    </source>
</evidence>
<dbReference type="CDD" id="cd00397">
    <property type="entry name" value="DNA_BRE_C"/>
    <property type="match status" value="1"/>
</dbReference>
<protein>
    <recommendedName>
        <fullName evidence="2">Tyr recombinase domain-containing protein</fullName>
    </recommendedName>
</protein>
<accession>A0A0F9WS89</accession>
<dbReference type="Gene3D" id="1.10.443.10">
    <property type="entry name" value="Intergrase catalytic core"/>
    <property type="match status" value="1"/>
</dbReference>
<dbReference type="Pfam" id="PF00589">
    <property type="entry name" value="Phage_integrase"/>
    <property type="match status" value="1"/>
</dbReference>
<evidence type="ECO:0000259" key="2">
    <source>
        <dbReference type="PROSITE" id="PS51898"/>
    </source>
</evidence>
<feature type="domain" description="Tyr recombinase" evidence="2">
    <location>
        <begin position="164"/>
        <end position="389"/>
    </location>
</feature>
<dbReference type="SUPFAM" id="SSF56349">
    <property type="entry name" value="DNA breaking-rejoining enzymes"/>
    <property type="match status" value="1"/>
</dbReference>
<gene>
    <name evidence="3" type="ORF">LCGC14_0317390</name>
</gene>
<dbReference type="PANTHER" id="PTHR30349">
    <property type="entry name" value="PHAGE INTEGRASE-RELATED"/>
    <property type="match status" value="1"/>
</dbReference>
<dbReference type="GO" id="GO:0015074">
    <property type="term" value="P:DNA integration"/>
    <property type="evidence" value="ECO:0007669"/>
    <property type="project" value="InterPro"/>
</dbReference>
<comment type="caution">
    <text evidence="3">The sequence shown here is derived from an EMBL/GenBank/DDBJ whole genome shotgun (WGS) entry which is preliminary data.</text>
</comment>
<dbReference type="PROSITE" id="PS51898">
    <property type="entry name" value="TYR_RECOMBINASE"/>
    <property type="match status" value="1"/>
</dbReference>
<dbReference type="EMBL" id="LAZR01000212">
    <property type="protein sequence ID" value="KKN81663.1"/>
    <property type="molecule type" value="Genomic_DNA"/>
</dbReference>
<dbReference type="InterPro" id="IPR013762">
    <property type="entry name" value="Integrase-like_cat_sf"/>
</dbReference>
<dbReference type="GO" id="GO:0003677">
    <property type="term" value="F:DNA binding"/>
    <property type="evidence" value="ECO:0007669"/>
    <property type="project" value="InterPro"/>
</dbReference>
<dbReference type="AlphaFoldDB" id="A0A0F9WS89"/>
<reference evidence="3" key="1">
    <citation type="journal article" date="2015" name="Nature">
        <title>Complex archaea that bridge the gap between prokaryotes and eukaryotes.</title>
        <authorList>
            <person name="Spang A."/>
            <person name="Saw J.H."/>
            <person name="Jorgensen S.L."/>
            <person name="Zaremba-Niedzwiedzka K."/>
            <person name="Martijn J."/>
            <person name="Lind A.E."/>
            <person name="van Eijk R."/>
            <person name="Schleper C."/>
            <person name="Guy L."/>
            <person name="Ettema T.J."/>
        </authorList>
    </citation>
    <scope>NUCLEOTIDE SEQUENCE</scope>
</reference>
<dbReference type="PANTHER" id="PTHR30349:SF87">
    <property type="entry name" value="TRANSPOSASE A"/>
    <property type="match status" value="1"/>
</dbReference>
<dbReference type="InterPro" id="IPR050090">
    <property type="entry name" value="Tyrosine_recombinase_XerCD"/>
</dbReference>
<organism evidence="3">
    <name type="scientific">marine sediment metagenome</name>
    <dbReference type="NCBI Taxonomy" id="412755"/>
    <lineage>
        <taxon>unclassified sequences</taxon>
        <taxon>metagenomes</taxon>
        <taxon>ecological metagenomes</taxon>
    </lineage>
</organism>
<sequence length="407" mass="46419">MSLSIKHFIAADGERFSQLYDTENGGFPLYYPTSYIARSVRPSCTHETQKVHLEAIKRVCEWIAHQQIDLVARFQFREFLRQFEIDGLVRHLTASRRGGKGDVISRNKANTYIAYAANYLRWLAIEVITEINADIKAAIDGQHEALLSSVARKSGSSSANKQRILAMRLLDETTQALLELFEDPLLGVQKNGDKGPRMRNVIMLRILYETGMRRGELLSLKFDHFVEAISGESAQLRIERNHHDQFDSRVHQPVAKTLGRIVNVSAETEKQLIAYLDCWRPNSSNDFLFVNHRAGRSQGKPVSETGFNSALDKLKEMFPALEPIHPHLLRHDWNYRFSQKADKEGLDFEAERTLREILMGWKPSSGMSLLYNQRHIQKKANEIGREIASDTINGVINGKESSTVRKS</sequence>
<evidence type="ECO:0000256" key="1">
    <source>
        <dbReference type="ARBA" id="ARBA00023172"/>
    </source>
</evidence>
<dbReference type="InterPro" id="IPR002104">
    <property type="entry name" value="Integrase_catalytic"/>
</dbReference>
<keyword evidence="1" id="KW-0233">DNA recombination</keyword>
<dbReference type="GO" id="GO:0006310">
    <property type="term" value="P:DNA recombination"/>
    <property type="evidence" value="ECO:0007669"/>
    <property type="project" value="UniProtKB-KW"/>
</dbReference>
<dbReference type="InterPro" id="IPR011010">
    <property type="entry name" value="DNA_brk_join_enz"/>
</dbReference>
<name>A0A0F9WS89_9ZZZZ</name>
<proteinExistence type="predicted"/>